<keyword evidence="2" id="KW-0547">Nucleotide-binding</keyword>
<dbReference type="RefSeq" id="WP_117316280.1">
    <property type="nucleotide sequence ID" value="NZ_CP031769.1"/>
</dbReference>
<dbReference type="KEGG" id="salm:D0Y50_07710"/>
<dbReference type="Gene3D" id="3.40.50.300">
    <property type="entry name" value="P-loop containing nucleotide triphosphate hydrolases"/>
    <property type="match status" value="1"/>
</dbReference>
<dbReference type="InterPro" id="IPR003439">
    <property type="entry name" value="ABC_transporter-like_ATP-bd"/>
</dbReference>
<dbReference type="SUPFAM" id="SSF52540">
    <property type="entry name" value="P-loop containing nucleoside triphosphate hydrolases"/>
    <property type="match status" value="1"/>
</dbReference>
<dbReference type="PROSITE" id="PS00211">
    <property type="entry name" value="ABC_TRANSPORTER_1"/>
    <property type="match status" value="1"/>
</dbReference>
<reference evidence="5 6" key="1">
    <citation type="submission" date="2018-08" db="EMBL/GenBank/DDBJ databases">
        <title>Salinimonas sediminis sp. nov., a piezophilic bacterium isolated from a deep-sea sediment sample from the New Britain Trench.</title>
        <authorList>
            <person name="Cao J."/>
        </authorList>
    </citation>
    <scope>NUCLEOTIDE SEQUENCE [LARGE SCALE GENOMIC DNA]</scope>
    <source>
        <strain evidence="5 6">N102</strain>
    </source>
</reference>
<evidence type="ECO:0000313" key="6">
    <source>
        <dbReference type="Proteomes" id="UP000262073"/>
    </source>
</evidence>
<dbReference type="Proteomes" id="UP000262073">
    <property type="component" value="Chromosome"/>
</dbReference>
<dbReference type="GO" id="GO:0016887">
    <property type="term" value="F:ATP hydrolysis activity"/>
    <property type="evidence" value="ECO:0007669"/>
    <property type="project" value="InterPro"/>
</dbReference>
<name>A0A346NL54_9ALTE</name>
<sequence length="212" mass="22885">MTQAALVLDNLVVQQQKQTLIRLSTCINAGQIVTIMGPSGVGKSSLLSAIAGLLPDGLTCEGTIWLNGQNITHMPAYQRRTGLLYQDALLFEHLDVAGNIAFGMPRGNRGQRRELTQAMLEQVGLSDMAARPVTTLSGGQQARVALLRTLAAKPAALLLDEPFSKLDSRTRQTTRDWVFTQIQEAGLPALLVTHDKQDALATGDKIIEVTPC</sequence>
<dbReference type="PANTHER" id="PTHR42781:SF4">
    <property type="entry name" value="SPERMIDINE_PUTRESCINE IMPORT ATP-BINDING PROTEIN POTA"/>
    <property type="match status" value="1"/>
</dbReference>
<dbReference type="InterPro" id="IPR017871">
    <property type="entry name" value="ABC_transporter-like_CS"/>
</dbReference>
<evidence type="ECO:0000313" key="5">
    <source>
        <dbReference type="EMBL" id="AXR06261.1"/>
    </source>
</evidence>
<protein>
    <submittedName>
        <fullName evidence="5">ATP-binding cassette domain-containing protein</fullName>
    </submittedName>
</protein>
<proteinExistence type="predicted"/>
<dbReference type="OrthoDB" id="9802264at2"/>
<gene>
    <name evidence="5" type="ORF">D0Y50_07710</name>
</gene>
<keyword evidence="1" id="KW-0813">Transport</keyword>
<dbReference type="PANTHER" id="PTHR42781">
    <property type="entry name" value="SPERMIDINE/PUTRESCINE IMPORT ATP-BINDING PROTEIN POTA"/>
    <property type="match status" value="1"/>
</dbReference>
<dbReference type="Pfam" id="PF00005">
    <property type="entry name" value="ABC_tran"/>
    <property type="match status" value="1"/>
</dbReference>
<dbReference type="InterPro" id="IPR027417">
    <property type="entry name" value="P-loop_NTPase"/>
</dbReference>
<evidence type="ECO:0000256" key="2">
    <source>
        <dbReference type="ARBA" id="ARBA00022741"/>
    </source>
</evidence>
<feature type="domain" description="ABC transporter" evidence="4">
    <location>
        <begin position="5"/>
        <end position="209"/>
    </location>
</feature>
<dbReference type="InterPro" id="IPR003593">
    <property type="entry name" value="AAA+_ATPase"/>
</dbReference>
<accession>A0A346NL54</accession>
<dbReference type="EMBL" id="CP031769">
    <property type="protein sequence ID" value="AXR06261.1"/>
    <property type="molecule type" value="Genomic_DNA"/>
</dbReference>
<dbReference type="SMART" id="SM00382">
    <property type="entry name" value="AAA"/>
    <property type="match status" value="1"/>
</dbReference>
<evidence type="ECO:0000259" key="4">
    <source>
        <dbReference type="PROSITE" id="PS50893"/>
    </source>
</evidence>
<dbReference type="AlphaFoldDB" id="A0A346NL54"/>
<keyword evidence="6" id="KW-1185">Reference proteome</keyword>
<dbReference type="GO" id="GO:0005524">
    <property type="term" value="F:ATP binding"/>
    <property type="evidence" value="ECO:0007669"/>
    <property type="project" value="UniProtKB-KW"/>
</dbReference>
<dbReference type="InterPro" id="IPR050093">
    <property type="entry name" value="ABC_SmlMolc_Importer"/>
</dbReference>
<dbReference type="PROSITE" id="PS50893">
    <property type="entry name" value="ABC_TRANSPORTER_2"/>
    <property type="match status" value="1"/>
</dbReference>
<evidence type="ECO:0000256" key="3">
    <source>
        <dbReference type="ARBA" id="ARBA00022840"/>
    </source>
</evidence>
<organism evidence="5 6">
    <name type="scientific">Salinimonas sediminis</name>
    <dbReference type="NCBI Taxonomy" id="2303538"/>
    <lineage>
        <taxon>Bacteria</taxon>
        <taxon>Pseudomonadati</taxon>
        <taxon>Pseudomonadota</taxon>
        <taxon>Gammaproteobacteria</taxon>
        <taxon>Alteromonadales</taxon>
        <taxon>Alteromonadaceae</taxon>
        <taxon>Alteromonas/Salinimonas group</taxon>
        <taxon>Salinimonas</taxon>
    </lineage>
</organism>
<keyword evidence="3 5" id="KW-0067">ATP-binding</keyword>
<evidence type="ECO:0000256" key="1">
    <source>
        <dbReference type="ARBA" id="ARBA00022448"/>
    </source>
</evidence>